<accession>A0A7G1KSK7</accession>
<dbReference type="EMBL" id="AP023396">
    <property type="protein sequence ID" value="BCK57881.1"/>
    <property type="molecule type" value="Genomic_DNA"/>
</dbReference>
<organism evidence="1 2">
    <name type="scientific">Nocardia wallacei</name>
    <dbReference type="NCBI Taxonomy" id="480035"/>
    <lineage>
        <taxon>Bacteria</taxon>
        <taxon>Bacillati</taxon>
        <taxon>Actinomycetota</taxon>
        <taxon>Actinomycetes</taxon>
        <taxon>Mycobacteriales</taxon>
        <taxon>Nocardiaceae</taxon>
        <taxon>Nocardia</taxon>
    </lineage>
</organism>
<name>A0A7G1KSK7_9NOCA</name>
<dbReference type="AlphaFoldDB" id="A0A7G1KSK7"/>
<proteinExistence type="predicted"/>
<sequence>MDDLTFLGKAGSLNKDCPTVYATDHETFVIQGWQTDEPDTVEIPHVLLGFIEQGSYVGAVLTDTGRVPSHCRVG</sequence>
<dbReference type="Proteomes" id="UP000516173">
    <property type="component" value="Chromosome"/>
</dbReference>
<evidence type="ECO:0000313" key="2">
    <source>
        <dbReference type="Proteomes" id="UP000516173"/>
    </source>
</evidence>
<gene>
    <name evidence="1" type="ORF">NWFMUON74_56530</name>
</gene>
<dbReference type="RefSeq" id="WP_232110637.1">
    <property type="nucleotide sequence ID" value="NZ_AP023396.1"/>
</dbReference>
<keyword evidence="2" id="KW-1185">Reference proteome</keyword>
<protein>
    <submittedName>
        <fullName evidence="1">Uncharacterized protein</fullName>
    </submittedName>
</protein>
<evidence type="ECO:0000313" key="1">
    <source>
        <dbReference type="EMBL" id="BCK57881.1"/>
    </source>
</evidence>
<reference evidence="1 2" key="1">
    <citation type="submission" date="2020-08" db="EMBL/GenBank/DDBJ databases">
        <title>Genome Sequencing of Nocardia wallacei strain FMUON74 and assembly.</title>
        <authorList>
            <person name="Toyokawa M."/>
            <person name="Uesaka K."/>
        </authorList>
    </citation>
    <scope>NUCLEOTIDE SEQUENCE [LARGE SCALE GENOMIC DNA]</scope>
    <source>
        <strain evidence="1 2">FMUON74</strain>
    </source>
</reference>
<dbReference type="GeneID" id="80350088"/>
<dbReference type="KEGG" id="nwl:NWFMUON74_56530"/>